<accession>A0A6V1NIG4</accession>
<protein>
    <recommendedName>
        <fullName evidence="2">Calmodulin-lysine N-methyltransferase</fullName>
    </recommendedName>
</protein>
<evidence type="ECO:0008006" key="2">
    <source>
        <dbReference type="Google" id="ProtNLM"/>
    </source>
</evidence>
<dbReference type="InterPro" id="IPR029063">
    <property type="entry name" value="SAM-dependent_MTases_sf"/>
</dbReference>
<dbReference type="InterPro" id="IPR019410">
    <property type="entry name" value="Methyltransf_16"/>
</dbReference>
<organism evidence="1">
    <name type="scientific">Heterosigma akashiwo</name>
    <name type="common">Chromophytic alga</name>
    <name type="synonym">Heterosigma carterae</name>
    <dbReference type="NCBI Taxonomy" id="2829"/>
    <lineage>
        <taxon>Eukaryota</taxon>
        <taxon>Sar</taxon>
        <taxon>Stramenopiles</taxon>
        <taxon>Ochrophyta</taxon>
        <taxon>Raphidophyceae</taxon>
        <taxon>Chattonellales</taxon>
        <taxon>Chattonellaceae</taxon>
        <taxon>Heterosigma</taxon>
    </lineage>
</organism>
<sequence>MAALAHGGPVRVYISDLNPVTLDNIAYNIAINQQSQAAKEECVSSASPLALDWGDESTWPPEKVDVVLGSDLIYQTSVAPILQHVLAGVLKDGGSFFYVCPESGRDGLEAFLGGLSAAGLELVESRPAPRSYVSNPLVEADDDQCLLHFVDLASNKFMLHEFRRIARHT</sequence>
<dbReference type="EMBL" id="HBIU01006495">
    <property type="protein sequence ID" value="CAE0623817.1"/>
    <property type="molecule type" value="Transcribed_RNA"/>
</dbReference>
<gene>
    <name evidence="1" type="ORF">HAKA00212_LOCUS2483</name>
</gene>
<dbReference type="Pfam" id="PF10294">
    <property type="entry name" value="Methyltransf_16"/>
    <property type="match status" value="1"/>
</dbReference>
<dbReference type="Gene3D" id="3.40.50.150">
    <property type="entry name" value="Vaccinia Virus protein VP39"/>
    <property type="match status" value="1"/>
</dbReference>
<reference evidence="1" key="1">
    <citation type="submission" date="2021-01" db="EMBL/GenBank/DDBJ databases">
        <authorList>
            <person name="Corre E."/>
            <person name="Pelletier E."/>
            <person name="Niang G."/>
            <person name="Scheremetjew M."/>
            <person name="Finn R."/>
            <person name="Kale V."/>
            <person name="Holt S."/>
            <person name="Cochrane G."/>
            <person name="Meng A."/>
            <person name="Brown T."/>
            <person name="Cohen L."/>
        </authorList>
    </citation>
    <scope>NUCLEOTIDE SEQUENCE</scope>
    <source>
        <strain evidence="1">CCMP3107</strain>
    </source>
</reference>
<name>A0A6V1NIG4_HETAK</name>
<evidence type="ECO:0000313" key="1">
    <source>
        <dbReference type="EMBL" id="CAE0623817.1"/>
    </source>
</evidence>
<dbReference type="SUPFAM" id="SSF53335">
    <property type="entry name" value="S-adenosyl-L-methionine-dependent methyltransferases"/>
    <property type="match status" value="1"/>
</dbReference>
<dbReference type="AlphaFoldDB" id="A0A6V1NIG4"/>
<proteinExistence type="predicted"/>